<keyword evidence="3" id="KW-1185">Reference proteome</keyword>
<name>A0A6H5H7B0_9HEMI</name>
<evidence type="ECO:0000256" key="1">
    <source>
        <dbReference type="SAM" id="MobiDB-lite"/>
    </source>
</evidence>
<gene>
    <name evidence="2" type="ORF">NTEN_LOCUS18171</name>
</gene>
<proteinExistence type="predicted"/>
<reference evidence="2 3" key="1">
    <citation type="submission" date="2020-02" db="EMBL/GenBank/DDBJ databases">
        <authorList>
            <person name="Ferguson B K."/>
        </authorList>
    </citation>
    <scope>NUCLEOTIDE SEQUENCE [LARGE SCALE GENOMIC DNA]</scope>
</reference>
<protein>
    <submittedName>
        <fullName evidence="2">Uncharacterized protein</fullName>
    </submittedName>
</protein>
<evidence type="ECO:0000313" key="2">
    <source>
        <dbReference type="EMBL" id="CAB0013567.1"/>
    </source>
</evidence>
<dbReference type="EMBL" id="CADCXU010026860">
    <property type="protein sequence ID" value="CAB0013567.1"/>
    <property type="molecule type" value="Genomic_DNA"/>
</dbReference>
<feature type="region of interest" description="Disordered" evidence="1">
    <location>
        <begin position="72"/>
        <end position="109"/>
    </location>
</feature>
<accession>A0A6H5H7B0</accession>
<dbReference type="Proteomes" id="UP000479000">
    <property type="component" value="Unassembled WGS sequence"/>
</dbReference>
<dbReference type="AlphaFoldDB" id="A0A6H5H7B0"/>
<sequence length="109" mass="11842">MSSGIGGSSGSWEFPVLLVGTIVEAVYHSYFATSHVHDHLKSFSWLFRPQSTLLRCRFCGVRLAGGPVGHLAASAGPSSPNLRHSARVPERHQRPLRLVTPADGSNRRP</sequence>
<organism evidence="2 3">
    <name type="scientific">Nesidiocoris tenuis</name>
    <dbReference type="NCBI Taxonomy" id="355587"/>
    <lineage>
        <taxon>Eukaryota</taxon>
        <taxon>Metazoa</taxon>
        <taxon>Ecdysozoa</taxon>
        <taxon>Arthropoda</taxon>
        <taxon>Hexapoda</taxon>
        <taxon>Insecta</taxon>
        <taxon>Pterygota</taxon>
        <taxon>Neoptera</taxon>
        <taxon>Paraneoptera</taxon>
        <taxon>Hemiptera</taxon>
        <taxon>Heteroptera</taxon>
        <taxon>Panheteroptera</taxon>
        <taxon>Cimicomorpha</taxon>
        <taxon>Miridae</taxon>
        <taxon>Dicyphina</taxon>
        <taxon>Nesidiocoris</taxon>
    </lineage>
</organism>
<evidence type="ECO:0000313" key="3">
    <source>
        <dbReference type="Proteomes" id="UP000479000"/>
    </source>
</evidence>